<evidence type="ECO:0000313" key="1">
    <source>
        <dbReference type="EMBL" id="MDN2481118.1"/>
    </source>
</evidence>
<dbReference type="Proteomes" id="UP001169719">
    <property type="component" value="Unassembled WGS sequence"/>
</dbReference>
<keyword evidence="2" id="KW-1185">Reference proteome</keyword>
<name>A0ABT7XZA9_9VIBR</name>
<evidence type="ECO:0008006" key="3">
    <source>
        <dbReference type="Google" id="ProtNLM"/>
    </source>
</evidence>
<evidence type="ECO:0000313" key="2">
    <source>
        <dbReference type="Proteomes" id="UP001169719"/>
    </source>
</evidence>
<dbReference type="InterPro" id="IPR027417">
    <property type="entry name" value="P-loop_NTPase"/>
</dbReference>
<protein>
    <recommendedName>
        <fullName evidence="3">ATP-binding protein</fullName>
    </recommendedName>
</protein>
<dbReference type="RefSeq" id="WP_289961238.1">
    <property type="nucleotide sequence ID" value="NZ_JAUEOZ010000001.1"/>
</dbReference>
<dbReference type="EMBL" id="JAUEOZ010000001">
    <property type="protein sequence ID" value="MDN2481118.1"/>
    <property type="molecule type" value="Genomic_DNA"/>
</dbReference>
<dbReference type="SUPFAM" id="SSF52540">
    <property type="entry name" value="P-loop containing nucleoside triphosphate hydrolases"/>
    <property type="match status" value="1"/>
</dbReference>
<comment type="caution">
    <text evidence="1">The sequence shown here is derived from an EMBL/GenBank/DDBJ whole genome shotgun (WGS) entry which is preliminary data.</text>
</comment>
<proteinExistence type="predicted"/>
<organism evidence="1 2">
    <name type="scientific">Vibrio agarivorans</name>
    <dbReference type="NCBI Taxonomy" id="153622"/>
    <lineage>
        <taxon>Bacteria</taxon>
        <taxon>Pseudomonadati</taxon>
        <taxon>Pseudomonadota</taxon>
        <taxon>Gammaproteobacteria</taxon>
        <taxon>Vibrionales</taxon>
        <taxon>Vibrionaceae</taxon>
        <taxon>Vibrio</taxon>
    </lineage>
</organism>
<dbReference type="Gene3D" id="3.40.50.300">
    <property type="entry name" value="P-loop containing nucleotide triphosphate hydrolases"/>
    <property type="match status" value="1"/>
</dbReference>
<sequence length="238" mass="25866">MAKKAQPLKLPSPKNANQTLPALHTVYVAGTGGGKTTAIKKLNLVPRGAQVVFFDPYENYCTGKFKGQNVQRFTEFAPFARALVAARAKNSSFKCALVKPATMENLEMFAAIVWSVGDGFKKPLHVVIEELGSAAETSTKLNGRAGELWRGGRQFGLVVHSAFQRTQEVPKTVITQSTVWWVGPLSSLSDAKAINTYKGVSVEVLSRLKSPKDNHGIAEYLLIKEGIDNMTEGKLACN</sequence>
<reference evidence="1" key="1">
    <citation type="submission" date="2024-05" db="EMBL/GenBank/DDBJ databases">
        <title>Genome Sequences of Four Agar- Degrading Marine Bacteria.</title>
        <authorList>
            <person name="Phillips E.K."/>
            <person name="Shaffer J.C."/>
            <person name="Henson M.W."/>
            <person name="Temperton B."/>
            <person name="Thrash C.J."/>
            <person name="Martin M.O."/>
        </authorList>
    </citation>
    <scope>NUCLEOTIDE SEQUENCE</scope>
    <source>
        <strain evidence="1">EKP203</strain>
    </source>
</reference>
<gene>
    <name evidence="1" type="ORF">QWJ08_06885</name>
</gene>
<accession>A0ABT7XZA9</accession>